<proteinExistence type="inferred from homology"/>
<dbReference type="OrthoDB" id="9801481at2"/>
<dbReference type="InterPro" id="IPR008331">
    <property type="entry name" value="Ferritin_DPS_dom"/>
</dbReference>
<dbReference type="PANTHER" id="PTHR11431">
    <property type="entry name" value="FERRITIN"/>
    <property type="match status" value="1"/>
</dbReference>
<evidence type="ECO:0000256" key="2">
    <source>
        <dbReference type="ARBA" id="ARBA00022434"/>
    </source>
</evidence>
<evidence type="ECO:0000256" key="4">
    <source>
        <dbReference type="ARBA" id="ARBA00023002"/>
    </source>
</evidence>
<dbReference type="Pfam" id="PF00210">
    <property type="entry name" value="Ferritin"/>
    <property type="match status" value="1"/>
</dbReference>
<reference evidence="9 10" key="1">
    <citation type="submission" date="2007-08" db="EMBL/GenBank/DDBJ databases">
        <title>Complete sequence of Thermotoga lettingae TMO.</title>
        <authorList>
            <consortium name="US DOE Joint Genome Institute"/>
            <person name="Copeland A."/>
            <person name="Lucas S."/>
            <person name="Lapidus A."/>
            <person name="Barry K."/>
            <person name="Glavina del Rio T."/>
            <person name="Dalin E."/>
            <person name="Tice H."/>
            <person name="Pitluck S."/>
            <person name="Foster B."/>
            <person name="Bruce D."/>
            <person name="Schmutz J."/>
            <person name="Larimer F."/>
            <person name="Land M."/>
            <person name="Hauser L."/>
            <person name="Kyrpides N."/>
            <person name="Mikhailova N."/>
            <person name="Nelson K."/>
            <person name="Gogarten J.P."/>
            <person name="Noll K."/>
            <person name="Richardson P."/>
        </authorList>
    </citation>
    <scope>NUCLEOTIDE SEQUENCE [LARGE SCALE GENOMIC DNA]</scope>
    <source>
        <strain evidence="10">ATCC BAA-301 / DSM 14385 / NBRC 107922 / TMO</strain>
    </source>
</reference>
<feature type="binding site" evidence="6">
    <location>
        <position position="53"/>
    </location>
    <ligand>
        <name>Fe cation</name>
        <dbReference type="ChEBI" id="CHEBI:24875"/>
        <label>1</label>
    </ligand>
</feature>
<accession>A8F5W0</accession>
<comment type="similarity">
    <text evidence="1 7">Belongs to the ferritin family. Prokaryotic subfamily.</text>
</comment>
<keyword evidence="7" id="KW-0963">Cytoplasm</keyword>
<dbReference type="HOGENOM" id="CLU_065681_1_2_0"/>
<feature type="binding site" evidence="6">
    <location>
        <position position="17"/>
    </location>
    <ligand>
        <name>Fe cation</name>
        <dbReference type="ChEBI" id="CHEBI:24875"/>
        <label>1</label>
    </ligand>
</feature>
<dbReference type="Proteomes" id="UP000002016">
    <property type="component" value="Chromosome"/>
</dbReference>
<evidence type="ECO:0000256" key="1">
    <source>
        <dbReference type="ARBA" id="ARBA00006950"/>
    </source>
</evidence>
<comment type="subcellular location">
    <subcellularLocation>
        <location evidence="7">Cytoplasm</location>
    </subcellularLocation>
</comment>
<keyword evidence="5 6" id="KW-0408">Iron</keyword>
<dbReference type="GO" id="GO:0042802">
    <property type="term" value="F:identical protein binding"/>
    <property type="evidence" value="ECO:0007669"/>
    <property type="project" value="UniProtKB-ARBA"/>
</dbReference>
<dbReference type="CDD" id="cd01055">
    <property type="entry name" value="Nonheme_Ferritin"/>
    <property type="match status" value="1"/>
</dbReference>
<organism evidence="9 10">
    <name type="scientific">Pseudothermotoga lettingae (strain ATCC BAA-301 / DSM 14385 / NBRC 107922 / TMO)</name>
    <name type="common">Thermotoga lettingae</name>
    <dbReference type="NCBI Taxonomy" id="416591"/>
    <lineage>
        <taxon>Bacteria</taxon>
        <taxon>Thermotogati</taxon>
        <taxon>Thermotogota</taxon>
        <taxon>Thermotogae</taxon>
        <taxon>Thermotogales</taxon>
        <taxon>Thermotogaceae</taxon>
        <taxon>Pseudothermotoga</taxon>
    </lineage>
</organism>
<dbReference type="InterPro" id="IPR012347">
    <property type="entry name" value="Ferritin-like"/>
</dbReference>
<feature type="binding site" evidence="6">
    <location>
        <position position="50"/>
    </location>
    <ligand>
        <name>Fe cation</name>
        <dbReference type="ChEBI" id="CHEBI:24875"/>
        <label>1</label>
    </ligand>
</feature>
<dbReference type="GO" id="GO:0005829">
    <property type="term" value="C:cytosol"/>
    <property type="evidence" value="ECO:0007669"/>
    <property type="project" value="TreeGrafter"/>
</dbReference>
<dbReference type="PANTHER" id="PTHR11431:SF127">
    <property type="entry name" value="BACTERIAL NON-HEME FERRITIN"/>
    <property type="match status" value="1"/>
</dbReference>
<feature type="domain" description="Ferritin-like diiron" evidence="8">
    <location>
        <begin position="1"/>
        <end position="145"/>
    </location>
</feature>
<dbReference type="EMBL" id="CP000812">
    <property type="protein sequence ID" value="ABV33544.1"/>
    <property type="molecule type" value="Genomic_DNA"/>
</dbReference>
<dbReference type="Gene3D" id="1.20.1260.10">
    <property type="match status" value="1"/>
</dbReference>
<evidence type="ECO:0000256" key="7">
    <source>
        <dbReference type="RuleBase" id="RU361145"/>
    </source>
</evidence>
<feature type="binding site" evidence="6">
    <location>
        <position position="127"/>
    </location>
    <ligand>
        <name>Fe cation</name>
        <dbReference type="ChEBI" id="CHEBI:24875"/>
        <label>1</label>
    </ligand>
</feature>
<dbReference type="KEGG" id="tle:Tlet_0978"/>
<evidence type="ECO:0000256" key="6">
    <source>
        <dbReference type="PIRSR" id="PIRSR601519-1"/>
    </source>
</evidence>
<keyword evidence="2 7" id="KW-0409">Iron storage</keyword>
<dbReference type="InterPro" id="IPR001519">
    <property type="entry name" value="Ferritin"/>
</dbReference>
<dbReference type="InterPro" id="IPR041719">
    <property type="entry name" value="Ferritin_prok"/>
</dbReference>
<evidence type="ECO:0000259" key="8">
    <source>
        <dbReference type="PROSITE" id="PS50905"/>
    </source>
</evidence>
<dbReference type="EC" id="1.16.3.2" evidence="7"/>
<dbReference type="SUPFAM" id="SSF47240">
    <property type="entry name" value="Ferritin-like"/>
    <property type="match status" value="1"/>
</dbReference>
<dbReference type="eggNOG" id="COG1528">
    <property type="taxonomic scope" value="Bacteria"/>
</dbReference>
<evidence type="ECO:0000313" key="10">
    <source>
        <dbReference type="Proteomes" id="UP000002016"/>
    </source>
</evidence>
<dbReference type="GO" id="GO:0006879">
    <property type="term" value="P:intracellular iron ion homeostasis"/>
    <property type="evidence" value="ECO:0007669"/>
    <property type="project" value="UniProtKB-KW"/>
</dbReference>
<dbReference type="GO" id="GO:0008198">
    <property type="term" value="F:ferrous iron binding"/>
    <property type="evidence" value="ECO:0007669"/>
    <property type="project" value="TreeGrafter"/>
</dbReference>
<keyword evidence="4" id="KW-0560">Oxidoreductase</keyword>
<name>A8F5W0_PSELT</name>
<dbReference type="GO" id="GO:0004322">
    <property type="term" value="F:ferroxidase activity"/>
    <property type="evidence" value="ECO:0007669"/>
    <property type="project" value="TreeGrafter"/>
</dbReference>
<sequence length="162" mass="19090">MIGQIILKALNEQIKKELDSAYLYLSMAAYFDSENLEGMAHWMKLQAKEEFNHAMKFYNHINERGGKVEFFALEKPPMDWKDPYEVFKNVYEHEKKVTESIHNLVDLAKKENDHATYSMLMWFVDEQVEEEANALKILEILEKIKDNSVGIIMLDRQLASRE</sequence>
<comment type="catalytic activity">
    <reaction evidence="7">
        <text>4 Fe(2+) + O2 + 6 H2O = 4 iron(III) oxide-hydroxide + 12 H(+)</text>
        <dbReference type="Rhea" id="RHEA:11972"/>
        <dbReference type="ChEBI" id="CHEBI:15377"/>
        <dbReference type="ChEBI" id="CHEBI:15378"/>
        <dbReference type="ChEBI" id="CHEBI:15379"/>
        <dbReference type="ChEBI" id="CHEBI:29033"/>
        <dbReference type="ChEBI" id="CHEBI:78619"/>
        <dbReference type="EC" id="1.16.3.2"/>
    </reaction>
</comment>
<keyword evidence="3 6" id="KW-0479">Metal-binding</keyword>
<dbReference type="RefSeq" id="WP_012003025.1">
    <property type="nucleotide sequence ID" value="NC_009828.1"/>
</dbReference>
<evidence type="ECO:0000256" key="5">
    <source>
        <dbReference type="ARBA" id="ARBA00023004"/>
    </source>
</evidence>
<gene>
    <name evidence="9" type="ordered locus">Tlet_0978</name>
</gene>
<keyword evidence="10" id="KW-1185">Reference proteome</keyword>
<evidence type="ECO:0000313" key="9">
    <source>
        <dbReference type="EMBL" id="ABV33544.1"/>
    </source>
</evidence>
<dbReference type="FunFam" id="1.20.1260.10:FF:000001">
    <property type="entry name" value="Non-heme ferritin"/>
    <property type="match status" value="1"/>
</dbReference>
<reference evidence="9 10" key="2">
    <citation type="journal article" date="2009" name="Proc. Natl. Acad. Sci. U.S.A.">
        <title>On the chimeric nature, thermophilic origin, and phylogenetic placement of the Thermotogales.</title>
        <authorList>
            <person name="Zhaxybayeva O."/>
            <person name="Swithers K.S."/>
            <person name="Lapierre P."/>
            <person name="Fournier G.P."/>
            <person name="Bickhart D.M."/>
            <person name="DeBoy R.T."/>
            <person name="Nelson K.E."/>
            <person name="Nesbo C.L."/>
            <person name="Doolittle W.F."/>
            <person name="Gogarten J.P."/>
            <person name="Noll K.M."/>
        </authorList>
    </citation>
    <scope>NUCLEOTIDE SEQUENCE [LARGE SCALE GENOMIC DNA]</scope>
    <source>
        <strain evidence="10">ATCC BAA-301 / DSM 14385 / NBRC 107922 / TMO</strain>
    </source>
</reference>
<dbReference type="GO" id="GO:0008199">
    <property type="term" value="F:ferric iron binding"/>
    <property type="evidence" value="ECO:0007669"/>
    <property type="project" value="InterPro"/>
</dbReference>
<dbReference type="InterPro" id="IPR009040">
    <property type="entry name" value="Ferritin-like_diiron"/>
</dbReference>
<dbReference type="GO" id="GO:0006826">
    <property type="term" value="P:iron ion transport"/>
    <property type="evidence" value="ECO:0007669"/>
    <property type="project" value="InterPro"/>
</dbReference>
<dbReference type="STRING" id="416591.Tlet_0978"/>
<dbReference type="InterPro" id="IPR009078">
    <property type="entry name" value="Ferritin-like_SF"/>
</dbReference>
<dbReference type="AlphaFoldDB" id="A8F5W0"/>
<comment type="function">
    <text evidence="7">Iron-storage protein.</text>
</comment>
<protein>
    <recommendedName>
        <fullName evidence="7">Ferritin</fullName>
        <ecNumber evidence="7">1.16.3.2</ecNumber>
    </recommendedName>
</protein>
<evidence type="ECO:0000256" key="3">
    <source>
        <dbReference type="ARBA" id="ARBA00022723"/>
    </source>
</evidence>
<feature type="binding site" evidence="6">
    <location>
        <position position="94"/>
    </location>
    <ligand>
        <name>Fe cation</name>
        <dbReference type="ChEBI" id="CHEBI:24875"/>
        <label>1</label>
    </ligand>
</feature>
<dbReference type="PROSITE" id="PS50905">
    <property type="entry name" value="FERRITIN_LIKE"/>
    <property type="match status" value="1"/>
</dbReference>